<dbReference type="Proteomes" id="UP001516400">
    <property type="component" value="Unassembled WGS sequence"/>
</dbReference>
<protein>
    <submittedName>
        <fullName evidence="1">Uncharacterized protein</fullName>
    </submittedName>
</protein>
<evidence type="ECO:0000313" key="1">
    <source>
        <dbReference type="EMBL" id="KAL3287015.1"/>
    </source>
</evidence>
<keyword evidence="2" id="KW-1185">Reference proteome</keyword>
<comment type="caution">
    <text evidence="1">The sequence shown here is derived from an EMBL/GenBank/DDBJ whole genome shotgun (WGS) entry which is preliminary data.</text>
</comment>
<evidence type="ECO:0000313" key="2">
    <source>
        <dbReference type="Proteomes" id="UP001516400"/>
    </source>
</evidence>
<proteinExistence type="predicted"/>
<name>A0ABD2P955_9CUCU</name>
<dbReference type="EMBL" id="JABFTP020000185">
    <property type="protein sequence ID" value="KAL3287015.1"/>
    <property type="molecule type" value="Genomic_DNA"/>
</dbReference>
<dbReference type="AlphaFoldDB" id="A0ABD2P955"/>
<gene>
    <name evidence="1" type="ORF">HHI36_001501</name>
</gene>
<organism evidence="1 2">
    <name type="scientific">Cryptolaemus montrouzieri</name>
    <dbReference type="NCBI Taxonomy" id="559131"/>
    <lineage>
        <taxon>Eukaryota</taxon>
        <taxon>Metazoa</taxon>
        <taxon>Ecdysozoa</taxon>
        <taxon>Arthropoda</taxon>
        <taxon>Hexapoda</taxon>
        <taxon>Insecta</taxon>
        <taxon>Pterygota</taxon>
        <taxon>Neoptera</taxon>
        <taxon>Endopterygota</taxon>
        <taxon>Coleoptera</taxon>
        <taxon>Polyphaga</taxon>
        <taxon>Cucujiformia</taxon>
        <taxon>Coccinelloidea</taxon>
        <taxon>Coccinellidae</taxon>
        <taxon>Scymninae</taxon>
        <taxon>Scymnini</taxon>
        <taxon>Cryptolaemus</taxon>
    </lineage>
</organism>
<sequence>MLKEEIVQVAMRKDDRRDVGNSVEVIASNRNGNSKELDTLLRNGLKISNLIATKLCISNSIKCLNLTKLKNDYRRAFDTIL</sequence>
<accession>A0ABD2P955</accession>
<reference evidence="1 2" key="1">
    <citation type="journal article" date="2021" name="BMC Biol.">
        <title>Horizontally acquired antibacterial genes associated with adaptive radiation of ladybird beetles.</title>
        <authorList>
            <person name="Li H.S."/>
            <person name="Tang X.F."/>
            <person name="Huang Y.H."/>
            <person name="Xu Z.Y."/>
            <person name="Chen M.L."/>
            <person name="Du X.Y."/>
            <person name="Qiu B.Y."/>
            <person name="Chen P.T."/>
            <person name="Zhang W."/>
            <person name="Slipinski A."/>
            <person name="Escalona H.E."/>
            <person name="Waterhouse R.M."/>
            <person name="Zwick A."/>
            <person name="Pang H."/>
        </authorList>
    </citation>
    <scope>NUCLEOTIDE SEQUENCE [LARGE SCALE GENOMIC DNA]</scope>
    <source>
        <strain evidence="1">SYSU2018</strain>
    </source>
</reference>